<evidence type="ECO:0000256" key="1">
    <source>
        <dbReference type="SAM" id="MobiDB-lite"/>
    </source>
</evidence>
<organism evidence="3 4">
    <name type="scientific">Rubripirellula reticaptiva</name>
    <dbReference type="NCBI Taxonomy" id="2528013"/>
    <lineage>
        <taxon>Bacteria</taxon>
        <taxon>Pseudomonadati</taxon>
        <taxon>Planctomycetota</taxon>
        <taxon>Planctomycetia</taxon>
        <taxon>Pirellulales</taxon>
        <taxon>Pirellulaceae</taxon>
        <taxon>Rubripirellula</taxon>
    </lineage>
</organism>
<dbReference type="SUPFAM" id="SSF88946">
    <property type="entry name" value="Sigma2 domain of RNA polymerase sigma factors"/>
    <property type="match status" value="1"/>
</dbReference>
<dbReference type="GO" id="GO:0003700">
    <property type="term" value="F:DNA-binding transcription factor activity"/>
    <property type="evidence" value="ECO:0007669"/>
    <property type="project" value="InterPro"/>
</dbReference>
<evidence type="ECO:0000259" key="2">
    <source>
        <dbReference type="Pfam" id="PF04542"/>
    </source>
</evidence>
<dbReference type="PANTHER" id="PTHR30603:SF60">
    <property type="entry name" value="RNA POLYMERASE SIGMA FACTOR RPOD"/>
    <property type="match status" value="1"/>
</dbReference>
<reference evidence="3 4" key="1">
    <citation type="submission" date="2019-02" db="EMBL/GenBank/DDBJ databases">
        <title>Deep-cultivation of Planctomycetes and their phenomic and genomic characterization uncovers novel biology.</title>
        <authorList>
            <person name="Wiegand S."/>
            <person name="Jogler M."/>
            <person name="Boedeker C."/>
            <person name="Pinto D."/>
            <person name="Vollmers J."/>
            <person name="Rivas-Marin E."/>
            <person name="Kohn T."/>
            <person name="Peeters S.H."/>
            <person name="Heuer A."/>
            <person name="Rast P."/>
            <person name="Oberbeckmann S."/>
            <person name="Bunk B."/>
            <person name="Jeske O."/>
            <person name="Meyerdierks A."/>
            <person name="Storesund J.E."/>
            <person name="Kallscheuer N."/>
            <person name="Luecker S."/>
            <person name="Lage O.M."/>
            <person name="Pohl T."/>
            <person name="Merkel B.J."/>
            <person name="Hornburger P."/>
            <person name="Mueller R.-W."/>
            <person name="Bruemmer F."/>
            <person name="Labrenz M."/>
            <person name="Spormann A.M."/>
            <person name="Op Den Camp H."/>
            <person name="Overmann J."/>
            <person name="Amann R."/>
            <person name="Jetten M.S.M."/>
            <person name="Mascher T."/>
            <person name="Medema M.H."/>
            <person name="Devos D.P."/>
            <person name="Kaster A.-K."/>
            <person name="Ovreas L."/>
            <person name="Rohde M."/>
            <person name="Galperin M.Y."/>
            <person name="Jogler C."/>
        </authorList>
    </citation>
    <scope>NUCLEOTIDE SEQUENCE [LARGE SCALE GENOMIC DNA]</scope>
    <source>
        <strain evidence="3 4">Poly59</strain>
    </source>
</reference>
<evidence type="ECO:0000313" key="4">
    <source>
        <dbReference type="Proteomes" id="UP000317977"/>
    </source>
</evidence>
<feature type="compositionally biased region" description="Low complexity" evidence="1">
    <location>
        <begin position="9"/>
        <end position="19"/>
    </location>
</feature>
<dbReference type="InterPro" id="IPR013325">
    <property type="entry name" value="RNA_pol_sigma_r2"/>
</dbReference>
<dbReference type="Gene3D" id="1.20.120.1810">
    <property type="match status" value="1"/>
</dbReference>
<dbReference type="AlphaFoldDB" id="A0A5C6F8P7"/>
<protein>
    <submittedName>
        <fullName evidence="3">RNA polymerase sigma factor SigA</fullName>
    </submittedName>
</protein>
<dbReference type="OrthoDB" id="9780321at2"/>
<dbReference type="NCBIfam" id="TIGR02937">
    <property type="entry name" value="sigma70-ECF"/>
    <property type="match status" value="1"/>
</dbReference>
<evidence type="ECO:0000313" key="3">
    <source>
        <dbReference type="EMBL" id="TWU55891.1"/>
    </source>
</evidence>
<proteinExistence type="predicted"/>
<dbReference type="PANTHER" id="PTHR30603">
    <property type="entry name" value="RNA POLYMERASE SIGMA FACTOR RPO"/>
    <property type="match status" value="1"/>
</dbReference>
<feature type="region of interest" description="Disordered" evidence="1">
    <location>
        <begin position="9"/>
        <end position="28"/>
    </location>
</feature>
<keyword evidence="4" id="KW-1185">Reference proteome</keyword>
<dbReference type="GO" id="GO:0006352">
    <property type="term" value="P:DNA-templated transcription initiation"/>
    <property type="evidence" value="ECO:0007669"/>
    <property type="project" value="InterPro"/>
</dbReference>
<dbReference type="InterPro" id="IPR007627">
    <property type="entry name" value="RNA_pol_sigma70_r2"/>
</dbReference>
<dbReference type="InterPro" id="IPR013324">
    <property type="entry name" value="RNA_pol_sigma_r3/r4-like"/>
</dbReference>
<dbReference type="SUPFAM" id="SSF88659">
    <property type="entry name" value="Sigma3 and sigma4 domains of RNA polymerase sigma factors"/>
    <property type="match status" value="1"/>
</dbReference>
<dbReference type="InterPro" id="IPR050239">
    <property type="entry name" value="Sigma-70_RNA_pol_init_factors"/>
</dbReference>
<dbReference type="RefSeq" id="WP_146534003.1">
    <property type="nucleotide sequence ID" value="NZ_SJPX01000002.1"/>
</dbReference>
<accession>A0A5C6F8P7</accession>
<dbReference type="Gene3D" id="1.10.10.10">
    <property type="entry name" value="Winged helix-like DNA-binding domain superfamily/Winged helix DNA-binding domain"/>
    <property type="match status" value="1"/>
</dbReference>
<comment type="caution">
    <text evidence="3">The sequence shown here is derived from an EMBL/GenBank/DDBJ whole genome shotgun (WGS) entry which is preliminary data.</text>
</comment>
<dbReference type="InterPro" id="IPR036388">
    <property type="entry name" value="WH-like_DNA-bd_sf"/>
</dbReference>
<sequence>MIHSTALKVSLQHQQSLQHHGGGKSTELRTYGDQEGDFFFLSIFRSESASEMLLGPMPATEKTPPSKPPRGLPAYLAHLWTVPLLTAEQEQHLFRKLNFLKYRRSCLESRLRSCSGYAAMVDDLKQLGDRTVEVRNSIVESNLRLVVSMAKRYAGWNSNEFDEIVGVGNAALVRAVDLFDFRRGVRLSTYAYQAIQTSIFSNYRKEGRMNRGFIASGTEAVESAIADAGESDLAELESVEAREQVIELMKTLDERARKIVMARFGINQERNGVAFHVIAKEIGLSTTRTAQLFHRSIAKMRGLLTKRYSVSL</sequence>
<dbReference type="EMBL" id="SJPX01000002">
    <property type="protein sequence ID" value="TWU55891.1"/>
    <property type="molecule type" value="Genomic_DNA"/>
</dbReference>
<dbReference type="Proteomes" id="UP000317977">
    <property type="component" value="Unassembled WGS sequence"/>
</dbReference>
<name>A0A5C6F8P7_9BACT</name>
<dbReference type="InterPro" id="IPR014284">
    <property type="entry name" value="RNA_pol_sigma-70_dom"/>
</dbReference>
<feature type="domain" description="RNA polymerase sigma-70 region 2" evidence="2">
    <location>
        <begin position="138"/>
        <end position="208"/>
    </location>
</feature>
<dbReference type="Pfam" id="PF04542">
    <property type="entry name" value="Sigma70_r2"/>
    <property type="match status" value="1"/>
</dbReference>
<gene>
    <name evidence="3" type="primary">sigA_4</name>
    <name evidence="3" type="ORF">Poly59_21940</name>
</gene>